<gene>
    <name evidence="2" type="ORF">AAHA92_00839</name>
</gene>
<reference evidence="2 3" key="1">
    <citation type="submission" date="2024-06" db="EMBL/GenBank/DDBJ databases">
        <title>A chromosome level genome sequence of Diviner's sage (Salvia divinorum).</title>
        <authorList>
            <person name="Ford S.A."/>
            <person name="Ro D.-K."/>
            <person name="Ness R.W."/>
            <person name="Phillips M.A."/>
        </authorList>
    </citation>
    <scope>NUCLEOTIDE SEQUENCE [LARGE SCALE GENOMIC DNA]</scope>
    <source>
        <strain evidence="2">SAF-2024a</strain>
        <tissue evidence="2">Leaf</tissue>
    </source>
</reference>
<organism evidence="2 3">
    <name type="scientific">Salvia divinorum</name>
    <name type="common">Maria pastora</name>
    <name type="synonym">Diviner's sage</name>
    <dbReference type="NCBI Taxonomy" id="28513"/>
    <lineage>
        <taxon>Eukaryota</taxon>
        <taxon>Viridiplantae</taxon>
        <taxon>Streptophyta</taxon>
        <taxon>Embryophyta</taxon>
        <taxon>Tracheophyta</taxon>
        <taxon>Spermatophyta</taxon>
        <taxon>Magnoliopsida</taxon>
        <taxon>eudicotyledons</taxon>
        <taxon>Gunneridae</taxon>
        <taxon>Pentapetalae</taxon>
        <taxon>asterids</taxon>
        <taxon>lamiids</taxon>
        <taxon>Lamiales</taxon>
        <taxon>Lamiaceae</taxon>
        <taxon>Nepetoideae</taxon>
        <taxon>Mentheae</taxon>
        <taxon>Salviinae</taxon>
        <taxon>Salvia</taxon>
        <taxon>Salvia subgen. Calosphace</taxon>
    </lineage>
</organism>
<evidence type="ECO:0000256" key="1">
    <source>
        <dbReference type="SAM" id="MobiDB-lite"/>
    </source>
</evidence>
<sequence>MLGTLRAYPQLQDEEGRKQVKQDETVSFSVSEIKDAEGRKHDYYVNAGYAIRTIREEFPELFYRELSFDIYRNMSWQAWQ</sequence>
<feature type="region of interest" description="Disordered" evidence="1">
    <location>
        <begin position="1"/>
        <end position="22"/>
    </location>
</feature>
<keyword evidence="3" id="KW-1185">Reference proteome</keyword>
<accession>A0ABD1ILG7</accession>
<evidence type="ECO:0000313" key="3">
    <source>
        <dbReference type="Proteomes" id="UP001567538"/>
    </source>
</evidence>
<evidence type="ECO:0000313" key="2">
    <source>
        <dbReference type="EMBL" id="KAL1569352.1"/>
    </source>
</evidence>
<dbReference type="EMBL" id="JBEAFC010000001">
    <property type="protein sequence ID" value="KAL1569352.1"/>
    <property type="molecule type" value="Genomic_DNA"/>
</dbReference>
<dbReference type="AlphaFoldDB" id="A0ABD1ILG7"/>
<dbReference type="Proteomes" id="UP001567538">
    <property type="component" value="Unassembled WGS sequence"/>
</dbReference>
<comment type="caution">
    <text evidence="2">The sequence shown here is derived from an EMBL/GenBank/DDBJ whole genome shotgun (WGS) entry which is preliminary data.</text>
</comment>
<name>A0ABD1ILG7_SALDI</name>
<proteinExistence type="predicted"/>
<protein>
    <submittedName>
        <fullName evidence="2">Uncharacterized protein</fullName>
    </submittedName>
</protein>